<dbReference type="AlphaFoldDB" id="A0AAW0JQX1"/>
<evidence type="ECO:0000313" key="2">
    <source>
        <dbReference type="Proteomes" id="UP000237347"/>
    </source>
</evidence>
<organism evidence="1 2">
    <name type="scientific">Quercus suber</name>
    <name type="common">Cork oak</name>
    <dbReference type="NCBI Taxonomy" id="58331"/>
    <lineage>
        <taxon>Eukaryota</taxon>
        <taxon>Viridiplantae</taxon>
        <taxon>Streptophyta</taxon>
        <taxon>Embryophyta</taxon>
        <taxon>Tracheophyta</taxon>
        <taxon>Spermatophyta</taxon>
        <taxon>Magnoliopsida</taxon>
        <taxon>eudicotyledons</taxon>
        <taxon>Gunneridae</taxon>
        <taxon>Pentapetalae</taxon>
        <taxon>rosids</taxon>
        <taxon>fabids</taxon>
        <taxon>Fagales</taxon>
        <taxon>Fagaceae</taxon>
        <taxon>Quercus</taxon>
    </lineage>
</organism>
<gene>
    <name evidence="1" type="ORF">CFP56_030133</name>
</gene>
<dbReference type="PANTHER" id="PTHR33116:SF78">
    <property type="entry name" value="OS12G0587133 PROTEIN"/>
    <property type="match status" value="1"/>
</dbReference>
<sequence>MFNEVLDKVISRSQSWNAKILSQASRITLVKSVLASIPTYTSSTFDLSKNICSKIDVLRNLLGKLYFHIIENFSGIMDMINKKDYNNVKAIFVRWFMTSFSTI</sequence>
<dbReference type="Proteomes" id="UP000237347">
    <property type="component" value="Unassembled WGS sequence"/>
</dbReference>
<comment type="caution">
    <text evidence="1">The sequence shown here is derived from an EMBL/GenBank/DDBJ whole genome shotgun (WGS) entry which is preliminary data.</text>
</comment>
<proteinExistence type="predicted"/>
<keyword evidence="2" id="KW-1185">Reference proteome</keyword>
<reference evidence="1 2" key="1">
    <citation type="journal article" date="2018" name="Sci. Data">
        <title>The draft genome sequence of cork oak.</title>
        <authorList>
            <person name="Ramos A.M."/>
            <person name="Usie A."/>
            <person name="Barbosa P."/>
            <person name="Barros P.M."/>
            <person name="Capote T."/>
            <person name="Chaves I."/>
            <person name="Simoes F."/>
            <person name="Abreu I."/>
            <person name="Carrasquinho I."/>
            <person name="Faro C."/>
            <person name="Guimaraes J.B."/>
            <person name="Mendonca D."/>
            <person name="Nobrega F."/>
            <person name="Rodrigues L."/>
            <person name="Saibo N.J.M."/>
            <person name="Varela M.C."/>
            <person name="Egas C."/>
            <person name="Matos J."/>
            <person name="Miguel C.M."/>
            <person name="Oliveira M.M."/>
            <person name="Ricardo C.P."/>
            <person name="Goncalves S."/>
        </authorList>
    </citation>
    <scope>NUCLEOTIDE SEQUENCE [LARGE SCALE GENOMIC DNA]</scope>
    <source>
        <strain evidence="2">cv. HL8</strain>
    </source>
</reference>
<dbReference type="EMBL" id="PKMF04000501">
    <property type="protein sequence ID" value="KAK7828551.1"/>
    <property type="molecule type" value="Genomic_DNA"/>
</dbReference>
<evidence type="ECO:0000313" key="1">
    <source>
        <dbReference type="EMBL" id="KAK7828551.1"/>
    </source>
</evidence>
<protein>
    <submittedName>
        <fullName evidence="1">Ribonuclease h protein</fullName>
    </submittedName>
</protein>
<accession>A0AAW0JQX1</accession>
<dbReference type="PANTHER" id="PTHR33116">
    <property type="entry name" value="REVERSE TRANSCRIPTASE ZINC-BINDING DOMAIN-CONTAINING PROTEIN-RELATED-RELATED"/>
    <property type="match status" value="1"/>
</dbReference>
<name>A0AAW0JQX1_QUESU</name>